<dbReference type="KEGG" id="ima:PO878_03120"/>
<dbReference type="RefSeq" id="WP_272737235.1">
    <property type="nucleotide sequence ID" value="NZ_CP116942.1"/>
</dbReference>
<organism evidence="2 3">
    <name type="scientific">Iamia majanohamensis</name>
    <dbReference type="NCBI Taxonomy" id="467976"/>
    <lineage>
        <taxon>Bacteria</taxon>
        <taxon>Bacillati</taxon>
        <taxon>Actinomycetota</taxon>
        <taxon>Acidimicrobiia</taxon>
        <taxon>Acidimicrobiales</taxon>
        <taxon>Iamiaceae</taxon>
        <taxon>Iamia</taxon>
    </lineage>
</organism>
<dbReference type="GO" id="GO:0006629">
    <property type="term" value="P:lipid metabolic process"/>
    <property type="evidence" value="ECO:0007669"/>
    <property type="project" value="InterPro"/>
</dbReference>
<keyword evidence="3" id="KW-1185">Reference proteome</keyword>
<sequence length="230" mass="23671">MTAPPLVIAHRGASAAHPANTVAAFAAAGPLGADGVELDVRRTADGAAVVVHDETLPDGRALVETARADLPGWVPTLAEALDACGDLLVNVEVKNWPGDGDFDPEEAMADAVVAELLARGGGDRYLVSCFHRPTVDRVRERAPGLATAYLHVHVDGPTALAEAVAHGHGALHPWSGLVTADLVAAAHDAGVVVNTWTVDDPDEMVRLAALGVDGIVTNVPDVARSVVGPR</sequence>
<dbReference type="InterPro" id="IPR017946">
    <property type="entry name" value="PLC-like_Pdiesterase_TIM-brl"/>
</dbReference>
<dbReference type="Proteomes" id="UP001216390">
    <property type="component" value="Chromosome"/>
</dbReference>
<dbReference type="Pfam" id="PF03009">
    <property type="entry name" value="GDPD"/>
    <property type="match status" value="1"/>
</dbReference>
<evidence type="ECO:0000259" key="1">
    <source>
        <dbReference type="PROSITE" id="PS51704"/>
    </source>
</evidence>
<dbReference type="InterPro" id="IPR030395">
    <property type="entry name" value="GP_PDE_dom"/>
</dbReference>
<protein>
    <submittedName>
        <fullName evidence="2">Glycerophosphodiester phosphodiesterase</fullName>
    </submittedName>
</protein>
<dbReference type="PANTHER" id="PTHR46211">
    <property type="entry name" value="GLYCEROPHOSPHORYL DIESTER PHOSPHODIESTERASE"/>
    <property type="match status" value="1"/>
</dbReference>
<accession>A0AAE9Y6Q6</accession>
<dbReference type="AlphaFoldDB" id="A0AAE9Y6Q6"/>
<gene>
    <name evidence="2" type="ORF">PO878_03120</name>
</gene>
<proteinExistence type="predicted"/>
<dbReference type="Gene3D" id="3.20.20.190">
    <property type="entry name" value="Phosphatidylinositol (PI) phosphodiesterase"/>
    <property type="match status" value="1"/>
</dbReference>
<evidence type="ECO:0000313" key="2">
    <source>
        <dbReference type="EMBL" id="WCO67714.1"/>
    </source>
</evidence>
<dbReference type="PROSITE" id="PS51704">
    <property type="entry name" value="GP_PDE"/>
    <property type="match status" value="1"/>
</dbReference>
<feature type="domain" description="GP-PDE" evidence="1">
    <location>
        <begin position="5"/>
        <end position="227"/>
    </location>
</feature>
<dbReference type="EMBL" id="CP116942">
    <property type="protein sequence ID" value="WCO67714.1"/>
    <property type="molecule type" value="Genomic_DNA"/>
</dbReference>
<reference evidence="2" key="1">
    <citation type="submission" date="2023-01" db="EMBL/GenBank/DDBJ databases">
        <title>The diversity of Class Acidimicrobiia in South China Sea sediment environments and the proposal of Iamia marina sp. nov., a novel species of the genus Iamia.</title>
        <authorList>
            <person name="He Y."/>
            <person name="Tian X."/>
        </authorList>
    </citation>
    <scope>NUCLEOTIDE SEQUENCE</scope>
    <source>
        <strain evidence="2">DSM 19957</strain>
    </source>
</reference>
<name>A0AAE9Y6Q6_9ACTN</name>
<dbReference type="PANTHER" id="PTHR46211:SF14">
    <property type="entry name" value="GLYCEROPHOSPHODIESTER PHOSPHODIESTERASE"/>
    <property type="match status" value="1"/>
</dbReference>
<dbReference type="GO" id="GO:0008081">
    <property type="term" value="F:phosphoric diester hydrolase activity"/>
    <property type="evidence" value="ECO:0007669"/>
    <property type="project" value="InterPro"/>
</dbReference>
<dbReference type="CDD" id="cd08556">
    <property type="entry name" value="GDPD"/>
    <property type="match status" value="1"/>
</dbReference>
<evidence type="ECO:0000313" key="3">
    <source>
        <dbReference type="Proteomes" id="UP001216390"/>
    </source>
</evidence>
<dbReference type="SUPFAM" id="SSF51695">
    <property type="entry name" value="PLC-like phosphodiesterases"/>
    <property type="match status" value="1"/>
</dbReference>